<evidence type="ECO:0000256" key="11">
    <source>
        <dbReference type="ARBA" id="ARBA00038888"/>
    </source>
</evidence>
<gene>
    <name evidence="13" type="ORF">SARC_16802</name>
</gene>
<keyword evidence="7" id="KW-1133">Transmembrane helix</keyword>
<keyword evidence="14" id="KW-1185">Reference proteome</keyword>
<dbReference type="Pfam" id="PF03200">
    <property type="entry name" value="Glyco_hydro_63"/>
    <property type="match status" value="1"/>
</dbReference>
<evidence type="ECO:0000256" key="10">
    <source>
        <dbReference type="ARBA" id="ARBA00023295"/>
    </source>
</evidence>
<evidence type="ECO:0000256" key="2">
    <source>
        <dbReference type="ARBA" id="ARBA00010833"/>
    </source>
</evidence>
<evidence type="ECO:0000256" key="7">
    <source>
        <dbReference type="ARBA" id="ARBA00022989"/>
    </source>
</evidence>
<sequence length="64" mass="6922">TLTSGLDDFPRSSHPSDTERHLDLRCWMLLGASAMSNVAELVGKDGSQYEEATAALNDTKILNA</sequence>
<dbReference type="Gene3D" id="1.50.10.10">
    <property type="match status" value="1"/>
</dbReference>
<dbReference type="GO" id="GO:0005789">
    <property type="term" value="C:endoplasmic reticulum membrane"/>
    <property type="evidence" value="ECO:0007669"/>
    <property type="project" value="UniProtKB-SubCell"/>
</dbReference>
<dbReference type="InterPro" id="IPR031335">
    <property type="entry name" value="Glyco_hydro_63_C"/>
</dbReference>
<dbReference type="InterPro" id="IPR008928">
    <property type="entry name" value="6-hairpin_glycosidase_sf"/>
</dbReference>
<keyword evidence="5" id="KW-0256">Endoplasmic reticulum</keyword>
<name>A0A0L0F3B6_9EUKA</name>
<evidence type="ECO:0000256" key="9">
    <source>
        <dbReference type="ARBA" id="ARBA00023180"/>
    </source>
</evidence>
<keyword evidence="4" id="KW-0378">Hydrolase</keyword>
<dbReference type="GO" id="GO:0006487">
    <property type="term" value="P:protein N-linked glycosylation"/>
    <property type="evidence" value="ECO:0007669"/>
    <property type="project" value="TreeGrafter"/>
</dbReference>
<protein>
    <recommendedName>
        <fullName evidence="11">mannosyl-oligosaccharide glucosidase</fullName>
        <ecNumber evidence="11">3.2.1.106</ecNumber>
    </recommendedName>
</protein>
<comment type="similarity">
    <text evidence="2">Belongs to the glycosyl hydrolase 63 family.</text>
</comment>
<dbReference type="InterPro" id="IPR012341">
    <property type="entry name" value="6hp_glycosidase-like_sf"/>
</dbReference>
<feature type="non-terminal residue" evidence="13">
    <location>
        <position position="1"/>
    </location>
</feature>
<evidence type="ECO:0000256" key="3">
    <source>
        <dbReference type="ARBA" id="ARBA00022692"/>
    </source>
</evidence>
<dbReference type="Proteomes" id="UP000054560">
    <property type="component" value="Unassembled WGS sequence"/>
</dbReference>
<evidence type="ECO:0000256" key="6">
    <source>
        <dbReference type="ARBA" id="ARBA00022968"/>
    </source>
</evidence>
<keyword evidence="9" id="KW-0325">Glycoprotein</keyword>
<evidence type="ECO:0000256" key="1">
    <source>
        <dbReference type="ARBA" id="ARBA00004648"/>
    </source>
</evidence>
<keyword evidence="3" id="KW-0812">Transmembrane</keyword>
<dbReference type="GeneID" id="25917306"/>
<feature type="domain" description="Glycosyl hydrolase family 63 C-terminal" evidence="12">
    <location>
        <begin position="1"/>
        <end position="63"/>
    </location>
</feature>
<dbReference type="SUPFAM" id="SSF48208">
    <property type="entry name" value="Six-hairpin glycosidases"/>
    <property type="match status" value="1"/>
</dbReference>
<organism evidence="13 14">
    <name type="scientific">Sphaeroforma arctica JP610</name>
    <dbReference type="NCBI Taxonomy" id="667725"/>
    <lineage>
        <taxon>Eukaryota</taxon>
        <taxon>Ichthyosporea</taxon>
        <taxon>Ichthyophonida</taxon>
        <taxon>Sphaeroforma</taxon>
    </lineage>
</organism>
<keyword evidence="8" id="KW-0472">Membrane</keyword>
<accession>A0A0L0F3B6</accession>
<evidence type="ECO:0000259" key="12">
    <source>
        <dbReference type="Pfam" id="PF03200"/>
    </source>
</evidence>
<dbReference type="InterPro" id="IPR004888">
    <property type="entry name" value="Glycoside_hydrolase_63"/>
</dbReference>
<reference evidence="13 14" key="1">
    <citation type="submission" date="2011-02" db="EMBL/GenBank/DDBJ databases">
        <title>The Genome Sequence of Sphaeroforma arctica JP610.</title>
        <authorList>
            <consortium name="The Broad Institute Genome Sequencing Platform"/>
            <person name="Russ C."/>
            <person name="Cuomo C."/>
            <person name="Young S.K."/>
            <person name="Zeng Q."/>
            <person name="Gargeya S."/>
            <person name="Alvarado L."/>
            <person name="Berlin A."/>
            <person name="Chapman S.B."/>
            <person name="Chen Z."/>
            <person name="Freedman E."/>
            <person name="Gellesch M."/>
            <person name="Goldberg J."/>
            <person name="Griggs A."/>
            <person name="Gujja S."/>
            <person name="Heilman E."/>
            <person name="Heiman D."/>
            <person name="Howarth C."/>
            <person name="Mehta T."/>
            <person name="Neiman D."/>
            <person name="Pearson M."/>
            <person name="Roberts A."/>
            <person name="Saif S."/>
            <person name="Shea T."/>
            <person name="Shenoy N."/>
            <person name="Sisk P."/>
            <person name="Stolte C."/>
            <person name="Sykes S."/>
            <person name="White J."/>
            <person name="Yandava C."/>
            <person name="Burger G."/>
            <person name="Gray M.W."/>
            <person name="Holland P.W.H."/>
            <person name="King N."/>
            <person name="Lang F.B.F."/>
            <person name="Roger A.J."/>
            <person name="Ruiz-Trillo I."/>
            <person name="Haas B."/>
            <person name="Nusbaum C."/>
            <person name="Birren B."/>
        </authorList>
    </citation>
    <scope>NUCLEOTIDE SEQUENCE [LARGE SCALE GENOMIC DNA]</scope>
    <source>
        <strain evidence="13 14">JP610</strain>
    </source>
</reference>
<dbReference type="GO" id="GO:0004573">
    <property type="term" value="F:Glc3Man9GlcNAc2 oligosaccharide glucosidase activity"/>
    <property type="evidence" value="ECO:0007669"/>
    <property type="project" value="UniProtKB-EC"/>
</dbReference>
<dbReference type="OrthoDB" id="410058at2759"/>
<dbReference type="EC" id="3.2.1.106" evidence="11"/>
<evidence type="ECO:0000313" key="14">
    <source>
        <dbReference type="Proteomes" id="UP000054560"/>
    </source>
</evidence>
<evidence type="ECO:0000313" key="13">
    <source>
        <dbReference type="EMBL" id="KNC70668.1"/>
    </source>
</evidence>
<dbReference type="EMBL" id="KQ250528">
    <property type="protein sequence ID" value="KNC70668.1"/>
    <property type="molecule type" value="Genomic_DNA"/>
</dbReference>
<dbReference type="PANTHER" id="PTHR10412:SF11">
    <property type="entry name" value="MANNOSYL-OLIGOSACCHARIDE GLUCOSIDASE"/>
    <property type="match status" value="1"/>
</dbReference>
<dbReference type="eggNOG" id="KOG2161">
    <property type="taxonomic scope" value="Eukaryota"/>
</dbReference>
<evidence type="ECO:0000256" key="8">
    <source>
        <dbReference type="ARBA" id="ARBA00023136"/>
    </source>
</evidence>
<evidence type="ECO:0000256" key="4">
    <source>
        <dbReference type="ARBA" id="ARBA00022801"/>
    </source>
</evidence>
<evidence type="ECO:0000256" key="5">
    <source>
        <dbReference type="ARBA" id="ARBA00022824"/>
    </source>
</evidence>
<comment type="subcellular location">
    <subcellularLocation>
        <location evidence="1">Endoplasmic reticulum membrane</location>
        <topology evidence="1">Single-pass type II membrane protein</topology>
    </subcellularLocation>
</comment>
<dbReference type="PANTHER" id="PTHR10412">
    <property type="entry name" value="MANNOSYL-OLIGOSACCHARIDE GLUCOSIDASE"/>
    <property type="match status" value="1"/>
</dbReference>
<dbReference type="AlphaFoldDB" id="A0A0L0F3B6"/>
<keyword evidence="6" id="KW-0735">Signal-anchor</keyword>
<dbReference type="GO" id="GO:0009311">
    <property type="term" value="P:oligosaccharide metabolic process"/>
    <property type="evidence" value="ECO:0007669"/>
    <property type="project" value="InterPro"/>
</dbReference>
<keyword evidence="10" id="KW-0326">Glycosidase</keyword>
<proteinExistence type="inferred from homology"/>
<dbReference type="STRING" id="667725.A0A0L0F3B6"/>
<dbReference type="RefSeq" id="XP_014144570.1">
    <property type="nucleotide sequence ID" value="XM_014289095.1"/>
</dbReference>